<evidence type="ECO:0000259" key="8">
    <source>
        <dbReference type="Pfam" id="PF01435"/>
    </source>
</evidence>
<comment type="cofactor">
    <cofactor evidence="1">
        <name>Zn(2+)</name>
        <dbReference type="ChEBI" id="CHEBI:29105"/>
    </cofactor>
</comment>
<dbReference type="Proteomes" id="UP001155220">
    <property type="component" value="Unassembled WGS sequence"/>
</dbReference>
<evidence type="ECO:0000256" key="1">
    <source>
        <dbReference type="ARBA" id="ARBA00001947"/>
    </source>
</evidence>
<dbReference type="GO" id="GO:0016020">
    <property type="term" value="C:membrane"/>
    <property type="evidence" value="ECO:0007669"/>
    <property type="project" value="TreeGrafter"/>
</dbReference>
<organism evidence="9 10">
    <name type="scientific">Aurantimonas marianensis</name>
    <dbReference type="NCBI Taxonomy" id="2920428"/>
    <lineage>
        <taxon>Bacteria</taxon>
        <taxon>Pseudomonadati</taxon>
        <taxon>Pseudomonadota</taxon>
        <taxon>Alphaproteobacteria</taxon>
        <taxon>Hyphomicrobiales</taxon>
        <taxon>Aurantimonadaceae</taxon>
        <taxon>Aurantimonas</taxon>
    </lineage>
</organism>
<evidence type="ECO:0000256" key="2">
    <source>
        <dbReference type="ARBA" id="ARBA00022670"/>
    </source>
</evidence>
<dbReference type="GO" id="GO:0051603">
    <property type="term" value="P:proteolysis involved in protein catabolic process"/>
    <property type="evidence" value="ECO:0007669"/>
    <property type="project" value="TreeGrafter"/>
</dbReference>
<dbReference type="GO" id="GO:0046872">
    <property type="term" value="F:metal ion binding"/>
    <property type="evidence" value="ECO:0007669"/>
    <property type="project" value="UniProtKB-KW"/>
</dbReference>
<dbReference type="EMBL" id="JALHBS010000028">
    <property type="protein sequence ID" value="MCP3054490.1"/>
    <property type="molecule type" value="Genomic_DNA"/>
</dbReference>
<keyword evidence="4 9" id="KW-0378">Hydrolase</keyword>
<dbReference type="AlphaFoldDB" id="A0A9X2KEP6"/>
<gene>
    <name evidence="9" type="ORF">MJ956_04945</name>
</gene>
<sequence length="460" mass="48524">MNLSPRRLSARLTSIAVALAVALAPVAAEAARSEKASLPLVRDAEIEALIGDYARPILKAAGLSRSGIEIVLVNSGSFNAFVAGRRIFVNTGAITATETPNQLIGILAHEIGHLAGGHQQRLRQQLERAKTIAIVAGLLGAGVAVAGASSGARGATQAGAGLMAGGGALARRGLFSYQRGEESTADRAALTYLRKTGQSGKGLLETFETLDRNSLFAGGRSGNYLSSHPLPRERIAALKQVARESPDFDRPDSPALAQRHDLARAKIAAYTGGASEDRRLFSRNPRGLAALYGDAIATHLSGSPATALQKIDALIEAQPNSPWFHEMRGEILMNSGRWQESAAAFSKAVKLDKSGSGLLKAQVGQALVIGGDRSQMDKAVRLIQSGLQSDPVNAVAYRFLAMAYGHLGDVGRAELATAEGYWHAGSFRQAKIFATRAQQKLKSGSPAWLQAQDIISTPIR</sequence>
<dbReference type="PANTHER" id="PTHR22726">
    <property type="entry name" value="METALLOENDOPEPTIDASE OMA1"/>
    <property type="match status" value="1"/>
</dbReference>
<reference evidence="9" key="1">
    <citation type="submission" date="2022-03" db="EMBL/GenBank/DDBJ databases">
        <title>Aurantimonas Liuensis sp. Nov., isolated from the hadal seawater of the Mariana Trench.</title>
        <authorList>
            <person name="Liu R."/>
        </authorList>
    </citation>
    <scope>NUCLEOTIDE SEQUENCE</scope>
    <source>
        <strain evidence="9">LRZ36</strain>
    </source>
</reference>
<keyword evidence="7" id="KW-0732">Signal</keyword>
<dbReference type="EC" id="3.4.24.-" evidence="9"/>
<dbReference type="InterPro" id="IPR001915">
    <property type="entry name" value="Peptidase_M48"/>
</dbReference>
<feature type="domain" description="Peptidase M48" evidence="8">
    <location>
        <begin position="44"/>
        <end position="240"/>
    </location>
</feature>
<dbReference type="InterPro" id="IPR011990">
    <property type="entry name" value="TPR-like_helical_dom_sf"/>
</dbReference>
<dbReference type="Pfam" id="PF01435">
    <property type="entry name" value="Peptidase_M48"/>
    <property type="match status" value="1"/>
</dbReference>
<evidence type="ECO:0000256" key="6">
    <source>
        <dbReference type="ARBA" id="ARBA00023049"/>
    </source>
</evidence>
<keyword evidence="10" id="KW-1185">Reference proteome</keyword>
<dbReference type="PANTHER" id="PTHR22726:SF1">
    <property type="entry name" value="METALLOENDOPEPTIDASE OMA1, MITOCHONDRIAL"/>
    <property type="match status" value="1"/>
</dbReference>
<dbReference type="Gene3D" id="3.30.2010.10">
    <property type="entry name" value="Metalloproteases ('zincins'), catalytic domain"/>
    <property type="match status" value="1"/>
</dbReference>
<proteinExistence type="predicted"/>
<evidence type="ECO:0000256" key="3">
    <source>
        <dbReference type="ARBA" id="ARBA00022723"/>
    </source>
</evidence>
<keyword evidence="6 9" id="KW-0482">Metalloprotease</keyword>
<dbReference type="InterPro" id="IPR051156">
    <property type="entry name" value="Mito/Outer_Membr_Metalloprot"/>
</dbReference>
<evidence type="ECO:0000313" key="10">
    <source>
        <dbReference type="Proteomes" id="UP001155220"/>
    </source>
</evidence>
<dbReference type="CDD" id="cd07324">
    <property type="entry name" value="M48C_Oma1-like"/>
    <property type="match status" value="1"/>
</dbReference>
<evidence type="ECO:0000256" key="7">
    <source>
        <dbReference type="SAM" id="SignalP"/>
    </source>
</evidence>
<dbReference type="GO" id="GO:0004222">
    <property type="term" value="F:metalloendopeptidase activity"/>
    <property type="evidence" value="ECO:0007669"/>
    <property type="project" value="InterPro"/>
</dbReference>
<dbReference type="Gene3D" id="1.25.40.10">
    <property type="entry name" value="Tetratricopeptide repeat domain"/>
    <property type="match status" value="1"/>
</dbReference>
<evidence type="ECO:0000313" key="9">
    <source>
        <dbReference type="EMBL" id="MCP3054490.1"/>
    </source>
</evidence>
<keyword evidence="5" id="KW-0862">Zinc</keyword>
<evidence type="ECO:0000256" key="4">
    <source>
        <dbReference type="ARBA" id="ARBA00022801"/>
    </source>
</evidence>
<accession>A0A9X2KEP6</accession>
<protein>
    <submittedName>
        <fullName evidence="9">M48 family metalloprotease</fullName>
        <ecNumber evidence="9">3.4.24.-</ecNumber>
    </submittedName>
</protein>
<feature type="signal peptide" evidence="7">
    <location>
        <begin position="1"/>
        <end position="30"/>
    </location>
</feature>
<comment type="caution">
    <text evidence="9">The sequence shown here is derived from an EMBL/GenBank/DDBJ whole genome shotgun (WGS) entry which is preliminary data.</text>
</comment>
<dbReference type="SUPFAM" id="SSF48452">
    <property type="entry name" value="TPR-like"/>
    <property type="match status" value="1"/>
</dbReference>
<evidence type="ECO:0000256" key="5">
    <source>
        <dbReference type="ARBA" id="ARBA00022833"/>
    </source>
</evidence>
<dbReference type="RefSeq" id="WP_253963366.1">
    <property type="nucleotide sequence ID" value="NZ_JALHBS010000028.1"/>
</dbReference>
<name>A0A9X2KEP6_9HYPH</name>
<keyword evidence="3" id="KW-0479">Metal-binding</keyword>
<feature type="chain" id="PRO_5040847848" evidence="7">
    <location>
        <begin position="31"/>
        <end position="460"/>
    </location>
</feature>
<keyword evidence="2" id="KW-0645">Protease</keyword>